<evidence type="ECO:0000256" key="5">
    <source>
        <dbReference type="ARBA" id="ARBA00022989"/>
    </source>
</evidence>
<evidence type="ECO:0000313" key="8">
    <source>
        <dbReference type="EMBL" id="MDF8263471.1"/>
    </source>
</evidence>
<evidence type="ECO:0000256" key="2">
    <source>
        <dbReference type="ARBA" id="ARBA00022676"/>
    </source>
</evidence>
<keyword evidence="3" id="KW-0808">Transferase</keyword>
<protein>
    <submittedName>
        <fullName evidence="8">Glycosyltransferase family 2 protein</fullName>
    </submittedName>
</protein>
<dbReference type="InterPro" id="IPR050321">
    <property type="entry name" value="Glycosyltr_2/OpgH_subfam"/>
</dbReference>
<accession>A0ABT6C849</accession>
<dbReference type="InterPro" id="IPR029044">
    <property type="entry name" value="Nucleotide-diphossugar_trans"/>
</dbReference>
<feature type="transmembrane region" description="Helical" evidence="7">
    <location>
        <begin position="229"/>
        <end position="247"/>
    </location>
</feature>
<feature type="transmembrane region" description="Helical" evidence="7">
    <location>
        <begin position="194"/>
        <end position="217"/>
    </location>
</feature>
<dbReference type="PANTHER" id="PTHR43867:SF2">
    <property type="entry name" value="CELLULOSE SYNTHASE CATALYTIC SUBUNIT A [UDP-FORMING]"/>
    <property type="match status" value="1"/>
</dbReference>
<comment type="caution">
    <text evidence="8">The sequence shown here is derived from an EMBL/GenBank/DDBJ whole genome shotgun (WGS) entry which is preliminary data.</text>
</comment>
<sequence length="650" mass="71087">MTDLLEPVPALDVGAGHRLVPGVRRRDELSPEQLGEQLLRSASDPRALVAAVRVPELTTLHEELPQPVWDSIRHRVVTELLRDVDADVTLAWQDPELMLVHVPGDRARSAEDLTRRLEEASRGLAAAGLPSGDGQLYLSPHTGVASNASSRPGFSALDQALDAALQAQGHMDLVPRMTGAGSRGPAHRARRTPLLLRGPGLVVCSYLLALGVPFVVYELLYLGGLDVTRVAYLIAVGAGLLTAWLAFSEVVRALPHHDPPPPPVGTPAPAASAIIAAYLPNEADTIEETVQRFLGLDHPGDLQVILAYNTPRPLPVETRLREVARRDPRLLLLAVDGSTSKAQNVNAALAHVTGDVVGVFDADHHPRPGAFERAWRWVGNDYDVVQGHCVVRNGDESRLAAMVAVEFESMYAVSHPGRARWHGFGIFGGSNGYWRASALRAMRFRRDMLTEDIDASMRGLALGLRIASDPYLVSTELAPTSFSALWRQRLRWAQGWHQVGRVRMRPALRSARLTVRQKVGVLVLLGWTQVVPWISLQPLALAAVALLNTHHSRQWFAPLVVLTFLMTLSESLLQGAVAWLLAEPSIKRRPLWWLQYLLFNIVFYAEYKNAGVRTAHLREVVGEEQWVVTPRTAAAVAALDGRSAPAGAVS</sequence>
<dbReference type="PANTHER" id="PTHR43867">
    <property type="entry name" value="CELLULOSE SYNTHASE CATALYTIC SUBUNIT A [UDP-FORMING]"/>
    <property type="match status" value="1"/>
</dbReference>
<comment type="subcellular location">
    <subcellularLocation>
        <location evidence="1">Membrane</location>
        <topology evidence="1">Multi-pass membrane protein</topology>
    </subcellularLocation>
</comment>
<dbReference type="CDD" id="cd06423">
    <property type="entry name" value="CESA_like"/>
    <property type="match status" value="1"/>
</dbReference>
<dbReference type="Proteomes" id="UP001528912">
    <property type="component" value="Unassembled WGS sequence"/>
</dbReference>
<proteinExistence type="predicted"/>
<dbReference type="Gene3D" id="3.90.550.10">
    <property type="entry name" value="Spore Coat Polysaccharide Biosynthesis Protein SpsA, Chain A"/>
    <property type="match status" value="1"/>
</dbReference>
<evidence type="ECO:0000256" key="1">
    <source>
        <dbReference type="ARBA" id="ARBA00004141"/>
    </source>
</evidence>
<name>A0ABT6C849_9MICO</name>
<evidence type="ECO:0000256" key="7">
    <source>
        <dbReference type="SAM" id="Phobius"/>
    </source>
</evidence>
<keyword evidence="6 7" id="KW-0472">Membrane</keyword>
<feature type="transmembrane region" description="Helical" evidence="7">
    <location>
        <begin position="519"/>
        <end position="547"/>
    </location>
</feature>
<keyword evidence="2" id="KW-0328">Glycosyltransferase</keyword>
<dbReference type="SUPFAM" id="SSF53448">
    <property type="entry name" value="Nucleotide-diphospho-sugar transferases"/>
    <property type="match status" value="1"/>
</dbReference>
<keyword evidence="9" id="KW-1185">Reference proteome</keyword>
<evidence type="ECO:0000313" key="9">
    <source>
        <dbReference type="Proteomes" id="UP001528912"/>
    </source>
</evidence>
<organism evidence="8 9">
    <name type="scientific">Luteipulveratus flavus</name>
    <dbReference type="NCBI Taxonomy" id="3031728"/>
    <lineage>
        <taxon>Bacteria</taxon>
        <taxon>Bacillati</taxon>
        <taxon>Actinomycetota</taxon>
        <taxon>Actinomycetes</taxon>
        <taxon>Micrococcales</taxon>
        <taxon>Dermacoccaceae</taxon>
        <taxon>Luteipulveratus</taxon>
    </lineage>
</organism>
<dbReference type="RefSeq" id="WP_277191187.1">
    <property type="nucleotide sequence ID" value="NZ_JAROAV010000010.1"/>
</dbReference>
<feature type="transmembrane region" description="Helical" evidence="7">
    <location>
        <begin position="559"/>
        <end position="582"/>
    </location>
</feature>
<evidence type="ECO:0000256" key="3">
    <source>
        <dbReference type="ARBA" id="ARBA00022679"/>
    </source>
</evidence>
<dbReference type="Pfam" id="PF13641">
    <property type="entry name" value="Glyco_tranf_2_3"/>
    <property type="match status" value="1"/>
</dbReference>
<dbReference type="EMBL" id="JAROAV010000010">
    <property type="protein sequence ID" value="MDF8263471.1"/>
    <property type="molecule type" value="Genomic_DNA"/>
</dbReference>
<gene>
    <name evidence="8" type="ORF">P4R38_04330</name>
</gene>
<reference evidence="8 9" key="1">
    <citation type="submission" date="2023-03" db="EMBL/GenBank/DDBJ databases">
        <title>YIM 133296 draft genome.</title>
        <authorList>
            <person name="Xiong L."/>
        </authorList>
    </citation>
    <scope>NUCLEOTIDE SEQUENCE [LARGE SCALE GENOMIC DNA]</scope>
    <source>
        <strain evidence="8 9">YIM 133296</strain>
    </source>
</reference>
<keyword evidence="4 7" id="KW-0812">Transmembrane</keyword>
<keyword evidence="5 7" id="KW-1133">Transmembrane helix</keyword>
<evidence type="ECO:0000256" key="6">
    <source>
        <dbReference type="ARBA" id="ARBA00023136"/>
    </source>
</evidence>
<evidence type="ECO:0000256" key="4">
    <source>
        <dbReference type="ARBA" id="ARBA00022692"/>
    </source>
</evidence>